<organism evidence="1 2">
    <name type="scientific">Nephila pilipes</name>
    <name type="common">Giant wood spider</name>
    <name type="synonym">Nephila maculata</name>
    <dbReference type="NCBI Taxonomy" id="299642"/>
    <lineage>
        <taxon>Eukaryota</taxon>
        <taxon>Metazoa</taxon>
        <taxon>Ecdysozoa</taxon>
        <taxon>Arthropoda</taxon>
        <taxon>Chelicerata</taxon>
        <taxon>Arachnida</taxon>
        <taxon>Araneae</taxon>
        <taxon>Araneomorphae</taxon>
        <taxon>Entelegynae</taxon>
        <taxon>Araneoidea</taxon>
        <taxon>Nephilidae</taxon>
        <taxon>Nephila</taxon>
    </lineage>
</organism>
<protein>
    <submittedName>
        <fullName evidence="1">Uncharacterized protein</fullName>
    </submittedName>
</protein>
<comment type="caution">
    <text evidence="1">The sequence shown here is derived from an EMBL/GenBank/DDBJ whole genome shotgun (WGS) entry which is preliminary data.</text>
</comment>
<dbReference type="EMBL" id="BMAW01087963">
    <property type="protein sequence ID" value="GFS32434.1"/>
    <property type="molecule type" value="Genomic_DNA"/>
</dbReference>
<dbReference type="AlphaFoldDB" id="A0A8X6M8U7"/>
<evidence type="ECO:0000313" key="2">
    <source>
        <dbReference type="Proteomes" id="UP000887013"/>
    </source>
</evidence>
<proteinExistence type="predicted"/>
<name>A0A8X6M8U7_NEPPI</name>
<evidence type="ECO:0000313" key="1">
    <source>
        <dbReference type="EMBL" id="GFS32434.1"/>
    </source>
</evidence>
<reference evidence="1" key="1">
    <citation type="submission" date="2020-08" db="EMBL/GenBank/DDBJ databases">
        <title>Multicomponent nature underlies the extraordinary mechanical properties of spider dragline silk.</title>
        <authorList>
            <person name="Kono N."/>
            <person name="Nakamura H."/>
            <person name="Mori M."/>
            <person name="Yoshida Y."/>
            <person name="Ohtoshi R."/>
            <person name="Malay A.D."/>
            <person name="Moran D.A.P."/>
            <person name="Tomita M."/>
            <person name="Numata K."/>
            <person name="Arakawa K."/>
        </authorList>
    </citation>
    <scope>NUCLEOTIDE SEQUENCE</scope>
</reference>
<gene>
    <name evidence="1" type="ORF">NPIL_21921</name>
</gene>
<sequence length="128" mass="14594">MSLHEQFEPWMLDITTNSNSQFPATVLFTDVVNFMREGFVNTHNAHIRIKGHLFVKESKPIYLPKRIKLSRTIRLAGLSRYGGRLTVAMVGLEGWLSPDRSFGCPGPAYTVAGTKNSSNKEEQFYRRM</sequence>
<keyword evidence="2" id="KW-1185">Reference proteome</keyword>
<accession>A0A8X6M8U7</accession>
<dbReference type="Proteomes" id="UP000887013">
    <property type="component" value="Unassembled WGS sequence"/>
</dbReference>